<dbReference type="SUPFAM" id="SSF140453">
    <property type="entry name" value="EsxAB dimer-like"/>
    <property type="match status" value="1"/>
</dbReference>
<dbReference type="Gene3D" id="1.10.287.1060">
    <property type="entry name" value="ESAT-6-like"/>
    <property type="match status" value="1"/>
</dbReference>
<dbReference type="Pfam" id="PF06013">
    <property type="entry name" value="WXG100"/>
    <property type="match status" value="1"/>
</dbReference>
<feature type="region of interest" description="Disordered" evidence="1">
    <location>
        <begin position="1"/>
        <end position="20"/>
    </location>
</feature>
<gene>
    <name evidence="2" type="ORF">FHX37_4227</name>
</gene>
<dbReference type="RefSeq" id="WP_141925926.1">
    <property type="nucleotide sequence ID" value="NZ_VFQC01000003.1"/>
</dbReference>
<reference evidence="2 3" key="1">
    <citation type="submission" date="2019-06" db="EMBL/GenBank/DDBJ databases">
        <title>Sequencing the genomes of 1000 actinobacteria strains.</title>
        <authorList>
            <person name="Klenk H.-P."/>
        </authorList>
    </citation>
    <scope>NUCLEOTIDE SEQUENCE [LARGE SCALE GENOMIC DNA]</scope>
    <source>
        <strain evidence="2 3">DSM 45015</strain>
    </source>
</reference>
<keyword evidence="3" id="KW-1185">Reference proteome</keyword>
<organism evidence="2 3">
    <name type="scientific">Haloactinospora alba</name>
    <dbReference type="NCBI Taxonomy" id="405555"/>
    <lineage>
        <taxon>Bacteria</taxon>
        <taxon>Bacillati</taxon>
        <taxon>Actinomycetota</taxon>
        <taxon>Actinomycetes</taxon>
        <taxon>Streptosporangiales</taxon>
        <taxon>Nocardiopsidaceae</taxon>
        <taxon>Haloactinospora</taxon>
    </lineage>
</organism>
<dbReference type="EMBL" id="VFQC01000003">
    <property type="protein sequence ID" value="TQN27506.1"/>
    <property type="molecule type" value="Genomic_DNA"/>
</dbReference>
<dbReference type="AlphaFoldDB" id="A0A543N6Q4"/>
<comment type="caution">
    <text evidence="2">The sequence shown here is derived from an EMBL/GenBank/DDBJ whole genome shotgun (WGS) entry which is preliminary data.</text>
</comment>
<name>A0A543N6Q4_9ACTN</name>
<evidence type="ECO:0000256" key="1">
    <source>
        <dbReference type="SAM" id="MobiDB-lite"/>
    </source>
</evidence>
<evidence type="ECO:0000313" key="3">
    <source>
        <dbReference type="Proteomes" id="UP000317422"/>
    </source>
</evidence>
<dbReference type="InterPro" id="IPR036689">
    <property type="entry name" value="ESAT-6-like_sf"/>
</dbReference>
<dbReference type="OrthoDB" id="3382718at2"/>
<dbReference type="InterPro" id="IPR010310">
    <property type="entry name" value="T7SS_ESAT-6-like"/>
</dbReference>
<proteinExistence type="predicted"/>
<accession>A0A543N6Q4</accession>
<evidence type="ECO:0000313" key="2">
    <source>
        <dbReference type="EMBL" id="TQN27506.1"/>
    </source>
</evidence>
<sequence length="97" mass="11014">MAQYKVDSDQTEETSSSLKADFEEFEERLENIKSKVDGLLEDGYATPKAEEKFSPFFKQFQDGFKDVNEGLKGISEYLDAVGKKFQETDDELGKQLG</sequence>
<dbReference type="Proteomes" id="UP000317422">
    <property type="component" value="Unassembled WGS sequence"/>
</dbReference>
<protein>
    <submittedName>
        <fullName evidence="2">WXG100 family type VII secretion target</fullName>
    </submittedName>
</protein>